<dbReference type="GO" id="GO:0098703">
    <property type="term" value="P:calcium ion import across plasma membrane"/>
    <property type="evidence" value="ECO:0007669"/>
    <property type="project" value="TreeGrafter"/>
</dbReference>
<dbReference type="AlphaFoldDB" id="A0A9P6SVT1"/>
<evidence type="ECO:0000256" key="3">
    <source>
        <dbReference type="ARBA" id="ARBA00022737"/>
    </source>
</evidence>
<feature type="domain" description="Ion transport" evidence="9">
    <location>
        <begin position="263"/>
        <end position="498"/>
    </location>
</feature>
<keyword evidence="4 8" id="KW-1133">Transmembrane helix</keyword>
<keyword evidence="6" id="KW-0175">Coiled coil</keyword>
<organism evidence="10 11">
    <name type="scientific">Entomortierella chlamydospora</name>
    <dbReference type="NCBI Taxonomy" id="101097"/>
    <lineage>
        <taxon>Eukaryota</taxon>
        <taxon>Fungi</taxon>
        <taxon>Fungi incertae sedis</taxon>
        <taxon>Mucoromycota</taxon>
        <taxon>Mortierellomycotina</taxon>
        <taxon>Mortierellomycetes</taxon>
        <taxon>Mortierellales</taxon>
        <taxon>Mortierellaceae</taxon>
        <taxon>Entomortierella</taxon>
    </lineage>
</organism>
<keyword evidence="5 8" id="KW-0472">Membrane</keyword>
<dbReference type="Pfam" id="PF00520">
    <property type="entry name" value="Ion_trans"/>
    <property type="match status" value="1"/>
</dbReference>
<dbReference type="PANTHER" id="PTHR10582:SF2">
    <property type="entry name" value="INACTIVE"/>
    <property type="match status" value="1"/>
</dbReference>
<comment type="subcellular location">
    <subcellularLocation>
        <location evidence="1">Membrane</location>
        <topology evidence="1">Multi-pass membrane protein</topology>
    </subcellularLocation>
</comment>
<feature type="transmembrane region" description="Helical" evidence="8">
    <location>
        <begin position="329"/>
        <end position="347"/>
    </location>
</feature>
<feature type="transmembrane region" description="Helical" evidence="8">
    <location>
        <begin position="467"/>
        <end position="489"/>
    </location>
</feature>
<evidence type="ECO:0000256" key="6">
    <source>
        <dbReference type="SAM" id="Coils"/>
    </source>
</evidence>
<dbReference type="Proteomes" id="UP000703661">
    <property type="component" value="Unassembled WGS sequence"/>
</dbReference>
<reference evidence="10" key="1">
    <citation type="journal article" date="2020" name="Fungal Divers.">
        <title>Resolving the Mortierellaceae phylogeny through synthesis of multi-gene phylogenetics and phylogenomics.</title>
        <authorList>
            <person name="Vandepol N."/>
            <person name="Liber J."/>
            <person name="Desiro A."/>
            <person name="Na H."/>
            <person name="Kennedy M."/>
            <person name="Barry K."/>
            <person name="Grigoriev I.V."/>
            <person name="Miller A.N."/>
            <person name="O'Donnell K."/>
            <person name="Stajich J.E."/>
            <person name="Bonito G."/>
        </authorList>
    </citation>
    <scope>NUCLEOTIDE SEQUENCE</scope>
    <source>
        <strain evidence="10">NRRL 2769</strain>
    </source>
</reference>
<keyword evidence="11" id="KW-1185">Reference proteome</keyword>
<feature type="region of interest" description="Disordered" evidence="7">
    <location>
        <begin position="559"/>
        <end position="661"/>
    </location>
</feature>
<dbReference type="InterPro" id="IPR024862">
    <property type="entry name" value="TRPV"/>
</dbReference>
<gene>
    <name evidence="10" type="ORF">BGZ80_004599</name>
</gene>
<feature type="transmembrane region" description="Helical" evidence="8">
    <location>
        <begin position="437"/>
        <end position="455"/>
    </location>
</feature>
<evidence type="ECO:0000256" key="2">
    <source>
        <dbReference type="ARBA" id="ARBA00022692"/>
    </source>
</evidence>
<proteinExistence type="predicted"/>
<evidence type="ECO:0000256" key="7">
    <source>
        <dbReference type="SAM" id="MobiDB-lite"/>
    </source>
</evidence>
<feature type="transmembrane region" description="Helical" evidence="8">
    <location>
        <begin position="261"/>
        <end position="285"/>
    </location>
</feature>
<dbReference type="GO" id="GO:0005886">
    <property type="term" value="C:plasma membrane"/>
    <property type="evidence" value="ECO:0007669"/>
    <property type="project" value="TreeGrafter"/>
</dbReference>
<dbReference type="GO" id="GO:0005216">
    <property type="term" value="F:monoatomic ion channel activity"/>
    <property type="evidence" value="ECO:0007669"/>
    <property type="project" value="InterPro"/>
</dbReference>
<sequence length="774" mass="89039">MAPISCLVTFCRKWTLKDRVEMEALLRDLLPTSRVTWVPDLRCCETMDPLSIILKSAETQPSALGVARIIMDYCVAHANRSRNLAFLAPFFHSLHRVMNNFPDEALERLGRIAFVEAPQRAYIIDNHIIVHPPTLRLRFWKSIKKPLCKTKDPILQLHFSSSTPDESNYRFPLPVFMASFDALWHNMKEKPAGCYSNPNLEMPGSKRTSRWRMIYSAVQLKGRLWTKPHVECHNFNLESFDNPAIAALVAYKWNTIGFSYWLFRFLCQCCYYVLVIVAAISQVYLVNPKNLIGVFGAIVVMAAVFVWLEIVQAMQQGWKKYTRSYYNGLDLIVFFVPMAASIDQIIVILQNDPNGNSRLLSFSIVIVFFHMLFELRVIESVCKYVTIIQQAVLKIKVFFVIFAGGILAFAAGILHLLHACPVGDCDRSNGPPFPTNFLGALFSTYFFLGGIYDPVSDQFDSEDWAFHLMMVMFLFFTVILMLNVLISLMNTAFDKIEDIWRLAWIQSRLRFIESAENMSYDIPGFRQQNNWFPEEIYFTATEQKVEAYRRRHRTKRTNKDSDKLVEDWERGSESESCVEASDKREKEKSLEVVNKLEEFPRPGIGGTRNLDSGSPDEGSGAASPEQSLTKDNELNSKNKGNGINRIEHDRNWVPGQPEGDENMIPGMRAADLSKVDVAGTIAAMHDLELRAQVEMTNLQQPLLKEHERLMREFVSQVTRHQEMMEQQQLQMKEQQDLTQMLRSQLAEQMGHADQRHERTEILLQDLLSHVRETL</sequence>
<name>A0A9P6SVT1_9FUNG</name>
<evidence type="ECO:0000259" key="9">
    <source>
        <dbReference type="Pfam" id="PF00520"/>
    </source>
</evidence>
<comment type="caution">
    <text evidence="10">The sequence shown here is derived from an EMBL/GenBank/DDBJ whole genome shotgun (WGS) entry which is preliminary data.</text>
</comment>
<feature type="transmembrane region" description="Helical" evidence="8">
    <location>
        <begin position="359"/>
        <end position="377"/>
    </location>
</feature>
<evidence type="ECO:0000256" key="1">
    <source>
        <dbReference type="ARBA" id="ARBA00004141"/>
    </source>
</evidence>
<evidence type="ECO:0000313" key="11">
    <source>
        <dbReference type="Proteomes" id="UP000703661"/>
    </source>
</evidence>
<evidence type="ECO:0000256" key="4">
    <source>
        <dbReference type="ARBA" id="ARBA00022989"/>
    </source>
</evidence>
<evidence type="ECO:0000256" key="8">
    <source>
        <dbReference type="SAM" id="Phobius"/>
    </source>
</evidence>
<feature type="transmembrane region" description="Helical" evidence="8">
    <location>
        <begin position="397"/>
        <end position="417"/>
    </location>
</feature>
<feature type="coiled-coil region" evidence="6">
    <location>
        <begin position="717"/>
        <end position="744"/>
    </location>
</feature>
<accession>A0A9P6SVT1</accession>
<evidence type="ECO:0000313" key="10">
    <source>
        <dbReference type="EMBL" id="KAG0007492.1"/>
    </source>
</evidence>
<dbReference type="EMBL" id="JAAAID010002328">
    <property type="protein sequence ID" value="KAG0007492.1"/>
    <property type="molecule type" value="Genomic_DNA"/>
</dbReference>
<keyword evidence="2 8" id="KW-0812">Transmembrane</keyword>
<dbReference type="InterPro" id="IPR005821">
    <property type="entry name" value="Ion_trans_dom"/>
</dbReference>
<dbReference type="PANTHER" id="PTHR10582">
    <property type="entry name" value="TRANSIENT RECEPTOR POTENTIAL ION CHANNEL PROTEIN"/>
    <property type="match status" value="1"/>
</dbReference>
<feature type="compositionally biased region" description="Basic and acidic residues" evidence="7">
    <location>
        <begin position="559"/>
        <end position="573"/>
    </location>
</feature>
<feature type="transmembrane region" description="Helical" evidence="8">
    <location>
        <begin position="291"/>
        <end position="308"/>
    </location>
</feature>
<keyword evidence="3" id="KW-0677">Repeat</keyword>
<protein>
    <recommendedName>
        <fullName evidence="9">Ion transport domain-containing protein</fullName>
    </recommendedName>
</protein>
<feature type="compositionally biased region" description="Basic and acidic residues" evidence="7">
    <location>
        <begin position="580"/>
        <end position="600"/>
    </location>
</feature>
<evidence type="ECO:0000256" key="5">
    <source>
        <dbReference type="ARBA" id="ARBA00023136"/>
    </source>
</evidence>